<dbReference type="KEGG" id="gim:F1728_13720"/>
<evidence type="ECO:0000259" key="1">
    <source>
        <dbReference type="PROSITE" id="PS50914"/>
    </source>
</evidence>
<dbReference type="EMBL" id="CP043930">
    <property type="protein sequence ID" value="QGQ23671.1"/>
    <property type="molecule type" value="Genomic_DNA"/>
</dbReference>
<reference evidence="2 3" key="1">
    <citation type="submission" date="2019-09" db="EMBL/GenBank/DDBJ databases">
        <title>Gimesia benthica sp. nov., a novel bacterium isolated from deep-sea water of the Northwest Indian Ocean.</title>
        <authorList>
            <person name="Dai X."/>
        </authorList>
    </citation>
    <scope>NUCLEOTIDE SEQUENCE [LARGE SCALE GENOMIC DNA]</scope>
    <source>
        <strain evidence="2 3">E7</strain>
    </source>
</reference>
<feature type="domain" description="BON" evidence="1">
    <location>
        <begin position="274"/>
        <end position="342"/>
    </location>
</feature>
<organism evidence="2 3">
    <name type="scientific">Gimesia benthica</name>
    <dbReference type="NCBI Taxonomy" id="2608982"/>
    <lineage>
        <taxon>Bacteria</taxon>
        <taxon>Pseudomonadati</taxon>
        <taxon>Planctomycetota</taxon>
        <taxon>Planctomycetia</taxon>
        <taxon>Planctomycetales</taxon>
        <taxon>Planctomycetaceae</taxon>
        <taxon>Gimesia</taxon>
    </lineage>
</organism>
<sequence length="514" mass="57948">MKKEAAMVLLTSQCRRTWLCVLTTLVLLLGCIPHREVQAEPEMTNQTISDKISDEMLLDPGVVSTRLDIQTEDGIVTLSGQVNNILAKERAVRIAETVKGVRAVVNRIEVKPSPLRTDDAIKKDIKTALRTDPATEAREIDVRVNEGAVKLTGKVESYQELDLVRKVAQGVRGVVDLQEEIHVFYKDERPDQEIEEEVQETLRWDSQINDHMITVTVDQGQVKLAGVVGSAAEVRMAKADAWVAGVDDVDTEHLEVDPWIREEKLRGDKFVSKTEEEISSAVQDALLRDPRVKFFNVDVEVTGRTVTLRGTVDNLKARRAAARDAKNTVGVSYVENRLKTRFNQNREDSAIAADVRDAFYRDPYIERFDITVTVLNDTAYLYGKVDSQYEKDRADDLASRVPGVVDVRNFLSVAEQRPYVSDPYIDDLFIDQDALVRYDRRSPYQSDKEIKNEIEDELWWSPFVSSEKIKVSVDDGIATLKGQVSSWSERRASTENAYEGGALLVDNELVVNSD</sequence>
<dbReference type="PANTHER" id="PTHR34606:SF15">
    <property type="entry name" value="BON DOMAIN-CONTAINING PROTEIN"/>
    <property type="match status" value="1"/>
</dbReference>
<dbReference type="Gene3D" id="3.30.1340.30">
    <property type="match status" value="5"/>
</dbReference>
<dbReference type="Pfam" id="PF04972">
    <property type="entry name" value="BON"/>
    <property type="match status" value="6"/>
</dbReference>
<dbReference type="Proteomes" id="UP000427281">
    <property type="component" value="Chromosome"/>
</dbReference>
<dbReference type="InterPro" id="IPR014004">
    <property type="entry name" value="Transpt-assoc_nodulatn_dom_bac"/>
</dbReference>
<proteinExistence type="predicted"/>
<dbReference type="SMART" id="SM00749">
    <property type="entry name" value="BON"/>
    <property type="match status" value="6"/>
</dbReference>
<name>A0A6I6AEX8_9PLAN</name>
<gene>
    <name evidence="2" type="ORF">F1728_13720</name>
</gene>
<feature type="domain" description="BON" evidence="1">
    <location>
        <begin position="190"/>
        <end position="258"/>
    </location>
</feature>
<protein>
    <submittedName>
        <fullName evidence="2">BON domain-containing protein</fullName>
    </submittedName>
</protein>
<evidence type="ECO:0000313" key="3">
    <source>
        <dbReference type="Proteomes" id="UP000427281"/>
    </source>
</evidence>
<feature type="domain" description="BON" evidence="1">
    <location>
        <begin position="347"/>
        <end position="415"/>
    </location>
</feature>
<dbReference type="InterPro" id="IPR051686">
    <property type="entry name" value="Lipoprotein_DolP"/>
</dbReference>
<feature type="domain" description="BON" evidence="1">
    <location>
        <begin position="44"/>
        <end position="112"/>
    </location>
</feature>
<dbReference type="PANTHER" id="PTHR34606">
    <property type="entry name" value="BON DOMAIN-CONTAINING PROTEIN"/>
    <property type="match status" value="1"/>
</dbReference>
<dbReference type="PROSITE" id="PS51257">
    <property type="entry name" value="PROKAR_LIPOPROTEIN"/>
    <property type="match status" value="1"/>
</dbReference>
<dbReference type="PROSITE" id="PS50914">
    <property type="entry name" value="BON"/>
    <property type="match status" value="6"/>
</dbReference>
<dbReference type="AlphaFoldDB" id="A0A6I6AEX8"/>
<feature type="domain" description="BON" evidence="1">
    <location>
        <begin position="446"/>
        <end position="513"/>
    </location>
</feature>
<evidence type="ECO:0000313" key="2">
    <source>
        <dbReference type="EMBL" id="QGQ23671.1"/>
    </source>
</evidence>
<feature type="domain" description="BON" evidence="1">
    <location>
        <begin position="117"/>
        <end position="185"/>
    </location>
</feature>
<keyword evidence="3" id="KW-1185">Reference proteome</keyword>
<dbReference type="InterPro" id="IPR007055">
    <property type="entry name" value="BON_dom"/>
</dbReference>
<accession>A0A6I6AEX8</accession>